<feature type="region of interest" description="Disordered" evidence="1">
    <location>
        <begin position="1"/>
        <end position="68"/>
    </location>
</feature>
<evidence type="ECO:0000313" key="2">
    <source>
        <dbReference type="EMBL" id="OQE91603.1"/>
    </source>
</evidence>
<proteinExistence type="predicted"/>
<protein>
    <submittedName>
        <fullName evidence="2">Uncharacterized protein</fullName>
    </submittedName>
</protein>
<comment type="caution">
    <text evidence="2">The sequence shown here is derived from an EMBL/GenBank/DDBJ whole genome shotgun (WGS) entry which is preliminary data.</text>
</comment>
<feature type="compositionally biased region" description="Basic and acidic residues" evidence="1">
    <location>
        <begin position="7"/>
        <end position="23"/>
    </location>
</feature>
<organism evidence="2 3">
    <name type="scientific">Penicillium nalgiovense</name>
    <dbReference type="NCBI Taxonomy" id="60175"/>
    <lineage>
        <taxon>Eukaryota</taxon>
        <taxon>Fungi</taxon>
        <taxon>Dikarya</taxon>
        <taxon>Ascomycota</taxon>
        <taxon>Pezizomycotina</taxon>
        <taxon>Eurotiomycetes</taxon>
        <taxon>Eurotiomycetidae</taxon>
        <taxon>Eurotiales</taxon>
        <taxon>Aspergillaceae</taxon>
        <taxon>Penicillium</taxon>
    </lineage>
</organism>
<dbReference type="EMBL" id="MOOB01000009">
    <property type="protein sequence ID" value="OQE91603.1"/>
    <property type="molecule type" value="Genomic_DNA"/>
</dbReference>
<evidence type="ECO:0000256" key="1">
    <source>
        <dbReference type="SAM" id="MobiDB-lite"/>
    </source>
</evidence>
<sequence length="147" mass="15389">MTPHGGAEFRDGTHLEDGPDHGAPDTTNESLQETGSAGPYESSGSASKTMPKIPIANTKPVPFDLAPPWPRTSSQSFLLLHPPEHLPKLKISDHQTTCQDLRSAGFVGIETIDCGPGEGPQTFCCLIASSPPSVAKDAHSAIAPPPT</sequence>
<name>A0A1V6YW17_PENNA</name>
<feature type="compositionally biased region" description="Polar residues" evidence="1">
    <location>
        <begin position="25"/>
        <end position="35"/>
    </location>
</feature>
<dbReference type="AlphaFoldDB" id="A0A1V6YW17"/>
<accession>A0A1V6YW17</accession>
<reference evidence="3" key="1">
    <citation type="journal article" date="2017" name="Nat. Microbiol.">
        <title>Global analysis of biosynthetic gene clusters reveals vast potential of secondary metabolite production in Penicillium species.</title>
        <authorList>
            <person name="Nielsen J.C."/>
            <person name="Grijseels S."/>
            <person name="Prigent S."/>
            <person name="Ji B."/>
            <person name="Dainat J."/>
            <person name="Nielsen K.F."/>
            <person name="Frisvad J.C."/>
            <person name="Workman M."/>
            <person name="Nielsen J."/>
        </authorList>
    </citation>
    <scope>NUCLEOTIDE SEQUENCE [LARGE SCALE GENOMIC DNA]</scope>
    <source>
        <strain evidence="3">IBT 13039</strain>
    </source>
</reference>
<dbReference type="Proteomes" id="UP000191691">
    <property type="component" value="Unassembled WGS sequence"/>
</dbReference>
<keyword evidence="3" id="KW-1185">Reference proteome</keyword>
<gene>
    <name evidence="2" type="ORF">PENNAL_c0009G05088</name>
</gene>
<evidence type="ECO:0000313" key="3">
    <source>
        <dbReference type="Proteomes" id="UP000191691"/>
    </source>
</evidence>